<dbReference type="Proteomes" id="UP000234951">
    <property type="component" value="Unassembled WGS sequence"/>
</dbReference>
<keyword evidence="5" id="KW-1185">Reference proteome</keyword>
<dbReference type="EMBL" id="PGVD01000015">
    <property type="protein sequence ID" value="PLR99352.1"/>
    <property type="molecule type" value="Genomic_DNA"/>
</dbReference>
<dbReference type="EMBL" id="PGVA01000028">
    <property type="protein sequence ID" value="PLR81966.1"/>
    <property type="molecule type" value="Genomic_DNA"/>
</dbReference>
<dbReference type="InterPro" id="IPR019673">
    <property type="entry name" value="Spore_germination_GerPC"/>
</dbReference>
<protein>
    <submittedName>
        <fullName evidence="2">Spore gernimation protein</fullName>
    </submittedName>
</protein>
<dbReference type="Proteomes" id="UP000235114">
    <property type="component" value="Unassembled WGS sequence"/>
</dbReference>
<evidence type="ECO:0000313" key="2">
    <source>
        <dbReference type="EMBL" id="PLR81966.1"/>
    </source>
</evidence>
<accession>A0A2N5GKB8</accession>
<name>A0A2N5GKB8_9BACI</name>
<proteinExistence type="predicted"/>
<dbReference type="Pfam" id="PF10737">
    <property type="entry name" value="GerPC"/>
    <property type="match status" value="1"/>
</dbReference>
<comment type="caution">
    <text evidence="2">The sequence shown here is derived from an EMBL/GenBank/DDBJ whole genome shotgun (WGS) entry which is preliminary data.</text>
</comment>
<feature type="coiled-coil region" evidence="1">
    <location>
        <begin position="16"/>
        <end position="43"/>
    </location>
</feature>
<dbReference type="OrthoDB" id="2991331at2"/>
<evidence type="ECO:0000313" key="3">
    <source>
        <dbReference type="EMBL" id="PLR99352.1"/>
    </source>
</evidence>
<evidence type="ECO:0000313" key="5">
    <source>
        <dbReference type="Proteomes" id="UP000235114"/>
    </source>
</evidence>
<keyword evidence="1" id="KW-0175">Coiled coil</keyword>
<evidence type="ECO:0000313" key="4">
    <source>
        <dbReference type="Proteomes" id="UP000234951"/>
    </source>
</evidence>
<reference evidence="2 4" key="1">
    <citation type="submission" date="2017-11" db="EMBL/GenBank/DDBJ databases">
        <title>Comparitive Functional Genomics of Dry Heat Resistant strains isolated from the Viking Spacecraft.</title>
        <authorList>
            <person name="Seuylemezian A."/>
            <person name="Cooper K."/>
            <person name="Vaishampayan P."/>
        </authorList>
    </citation>
    <scope>NUCLEOTIDE SEQUENCE [LARGE SCALE GENOMIC DNA]</scope>
    <source>
        <strain evidence="2 4">M4.6</strain>
    </source>
</reference>
<dbReference type="AlphaFoldDB" id="A0A2N5GKB8"/>
<organism evidence="2 4">
    <name type="scientific">Bacillus canaveralius</name>
    <dbReference type="NCBI Taxonomy" id="1403243"/>
    <lineage>
        <taxon>Bacteria</taxon>
        <taxon>Bacillati</taxon>
        <taxon>Bacillota</taxon>
        <taxon>Bacilli</taxon>
        <taxon>Bacillales</taxon>
        <taxon>Bacillaceae</taxon>
        <taxon>Bacillus</taxon>
    </lineage>
</organism>
<evidence type="ECO:0000256" key="1">
    <source>
        <dbReference type="SAM" id="Coils"/>
    </source>
</evidence>
<dbReference type="RefSeq" id="WP_101577682.1">
    <property type="nucleotide sequence ID" value="NZ_PGVA01000028.1"/>
</dbReference>
<gene>
    <name evidence="2" type="ORF">CU635_12350</name>
    <name evidence="3" type="ORF">CVD25_05645</name>
</gene>
<reference evidence="3 5" key="2">
    <citation type="submission" date="2017-12" db="EMBL/GenBank/DDBJ databases">
        <title>Comparative Functional Genomics of Dry Heat Resistant strains isolated from the Viking Spacecraft.</title>
        <authorList>
            <person name="Seuylemezian A."/>
            <person name="Cooper K."/>
            <person name="Vaishampayan P."/>
        </authorList>
    </citation>
    <scope>NUCLEOTIDE SEQUENCE [LARGE SCALE GENOMIC DNA]</scope>
    <source>
        <strain evidence="3 5">ATCC 29669</strain>
    </source>
</reference>
<sequence length="205" mass="24275">MNEEFYRYLQHLHNFVQAQDKKIRALAKSMAILENEMKDLKEKPSIRVERIEYKFDQLKVETLEGTLNIGLNPTDLQGIEDFSVNNDQMSTPFSPKERMQMVVDIEEHMNNYIDSDLKSIVDEAKNQLNLRLDDSYTSFIKDDIKKQLPARIEHFINQHIPAERSPEYFEKYREKMIVQLKEEINRGVHTFLNHLPDTVKGMKTE</sequence>